<organism evidence="2 3">
    <name type="scientific">Petrolisthes cinctipes</name>
    <name type="common">Flat porcelain crab</name>
    <dbReference type="NCBI Taxonomy" id="88211"/>
    <lineage>
        <taxon>Eukaryota</taxon>
        <taxon>Metazoa</taxon>
        <taxon>Ecdysozoa</taxon>
        <taxon>Arthropoda</taxon>
        <taxon>Crustacea</taxon>
        <taxon>Multicrustacea</taxon>
        <taxon>Malacostraca</taxon>
        <taxon>Eumalacostraca</taxon>
        <taxon>Eucarida</taxon>
        <taxon>Decapoda</taxon>
        <taxon>Pleocyemata</taxon>
        <taxon>Anomura</taxon>
        <taxon>Galatheoidea</taxon>
        <taxon>Porcellanidae</taxon>
        <taxon>Petrolisthes</taxon>
    </lineage>
</organism>
<sequence length="92" mass="11434">MKKDWPRVVKREEYEDDNNSWREERRLAQISEKNMRMIITAEERKEDWLRVVRREKNEDDNNLLRKSQIIAPEDMHHETYSYPARLEALTFR</sequence>
<keyword evidence="3" id="KW-1185">Reference proteome</keyword>
<protein>
    <submittedName>
        <fullName evidence="2">Uncharacterized protein</fullName>
    </submittedName>
</protein>
<evidence type="ECO:0000313" key="3">
    <source>
        <dbReference type="Proteomes" id="UP001286313"/>
    </source>
</evidence>
<dbReference type="AlphaFoldDB" id="A0AAE1ENK6"/>
<dbReference type="EMBL" id="JAWQEG010005125">
    <property type="protein sequence ID" value="KAK3859077.1"/>
    <property type="molecule type" value="Genomic_DNA"/>
</dbReference>
<accession>A0AAE1ENK6</accession>
<reference evidence="2" key="1">
    <citation type="submission" date="2023-10" db="EMBL/GenBank/DDBJ databases">
        <title>Genome assemblies of two species of porcelain crab, Petrolisthes cinctipes and Petrolisthes manimaculis (Anomura: Porcellanidae).</title>
        <authorList>
            <person name="Angst P."/>
        </authorList>
    </citation>
    <scope>NUCLEOTIDE SEQUENCE</scope>
    <source>
        <strain evidence="2">PB745_01</strain>
        <tissue evidence="2">Gill</tissue>
    </source>
</reference>
<proteinExistence type="predicted"/>
<evidence type="ECO:0000313" key="2">
    <source>
        <dbReference type="EMBL" id="KAK3859077.1"/>
    </source>
</evidence>
<evidence type="ECO:0000256" key="1">
    <source>
        <dbReference type="SAM" id="MobiDB-lite"/>
    </source>
</evidence>
<dbReference type="Proteomes" id="UP001286313">
    <property type="component" value="Unassembled WGS sequence"/>
</dbReference>
<feature type="region of interest" description="Disordered" evidence="1">
    <location>
        <begin position="1"/>
        <end position="20"/>
    </location>
</feature>
<gene>
    <name evidence="2" type="ORF">Pcinc_034770</name>
</gene>
<comment type="caution">
    <text evidence="2">The sequence shown here is derived from an EMBL/GenBank/DDBJ whole genome shotgun (WGS) entry which is preliminary data.</text>
</comment>
<name>A0AAE1ENK6_PETCI</name>